<dbReference type="AlphaFoldDB" id="F8NY53"/>
<reference evidence="1" key="1">
    <citation type="submission" date="2011-04" db="EMBL/GenBank/DDBJ databases">
        <title>Evolution of plant cell wall degrading machinery underlies the functional diversity of forest fungi.</title>
        <authorList>
            <consortium name="US DOE Joint Genome Institute (JGI-PGF)"/>
            <person name="Eastwood D.C."/>
            <person name="Floudas D."/>
            <person name="Binder M."/>
            <person name="Majcherczyk A."/>
            <person name="Schneider P."/>
            <person name="Aerts A."/>
            <person name="Asiegbu F.O."/>
            <person name="Baker S.E."/>
            <person name="Barry K."/>
            <person name="Bendiksby M."/>
            <person name="Blumentritt M."/>
            <person name="Coutinho P.M."/>
            <person name="Cullen D."/>
            <person name="Cullen D."/>
            <person name="Gathman A."/>
            <person name="Goodell B."/>
            <person name="Henrissat B."/>
            <person name="Ihrmark K."/>
            <person name="Kauserud H."/>
            <person name="Kohler A."/>
            <person name="LaButti K."/>
            <person name="Lapidus A."/>
            <person name="Lavin J.L."/>
            <person name="Lee Y.-H."/>
            <person name="Lindquist E."/>
            <person name="Lilly W."/>
            <person name="Lucas S."/>
            <person name="Morin E."/>
            <person name="Murat C."/>
            <person name="Oguiza J.A."/>
            <person name="Park J."/>
            <person name="Pisabarro A.G."/>
            <person name="Riley R."/>
            <person name="Rosling A."/>
            <person name="Salamov A."/>
            <person name="Schmidt O."/>
            <person name="Schmutz J."/>
            <person name="Skrede I."/>
            <person name="Stenlid J."/>
            <person name="Wiebenga A."/>
            <person name="Xie X."/>
            <person name="Kues U."/>
            <person name="Hibbett D.S."/>
            <person name="Hoffmeister D."/>
            <person name="Hogberg N."/>
            <person name="Martin F."/>
            <person name="Grigoriev I.V."/>
            <person name="Watkinson S.C."/>
        </authorList>
    </citation>
    <scope>NUCLEOTIDE SEQUENCE</scope>
    <source>
        <strain evidence="1">S7.9</strain>
    </source>
</reference>
<dbReference type="HOGENOM" id="CLU_059051_0_0_1"/>
<dbReference type="EMBL" id="GL945434">
    <property type="protein sequence ID" value="EGO24815.1"/>
    <property type="molecule type" value="Genomic_DNA"/>
</dbReference>
<dbReference type="KEGG" id="sla:SERLADRAFT_438418"/>
<proteinExistence type="predicted"/>
<accession>F8NY53</accession>
<dbReference type="Proteomes" id="UP000008064">
    <property type="component" value="Unassembled WGS sequence"/>
</dbReference>
<evidence type="ECO:0000313" key="1">
    <source>
        <dbReference type="EMBL" id="EGO24815.1"/>
    </source>
</evidence>
<protein>
    <submittedName>
        <fullName evidence="1">Uncharacterized protein</fullName>
    </submittedName>
</protein>
<name>F8NY53_SERL9</name>
<organism>
    <name type="scientific">Serpula lacrymans var. lacrymans (strain S7.9)</name>
    <name type="common">Dry rot fungus</name>
    <dbReference type="NCBI Taxonomy" id="578457"/>
    <lineage>
        <taxon>Eukaryota</taxon>
        <taxon>Fungi</taxon>
        <taxon>Dikarya</taxon>
        <taxon>Basidiomycota</taxon>
        <taxon>Agaricomycotina</taxon>
        <taxon>Agaricomycetes</taxon>
        <taxon>Agaricomycetidae</taxon>
        <taxon>Boletales</taxon>
        <taxon>Coniophorineae</taxon>
        <taxon>Serpulaceae</taxon>
        <taxon>Serpula</taxon>
    </lineage>
</organism>
<gene>
    <name evidence="1" type="ORF">SERLADRAFT_438418</name>
</gene>
<dbReference type="RefSeq" id="XP_007318834.1">
    <property type="nucleotide sequence ID" value="XM_007318772.1"/>
</dbReference>
<sequence length="225" mass="24393">MTPDGALDDPEIKGRLISLIKKALTLMRLKIKDKLLLSVVEKMPISELYTLIAPRGFDISLDHWKCACFLRKTLLDFRALLQSNGLPDGPPSSSGITEVGPSAGVGELQEDAVGEGTASEGHTASDQFSNSGLTAAIAAVAIPAIPEHGWSYNVFWHYIDVHLERARTVCRVQAGPSAAAQAMWWMTLSSNVYAEDLMTFPDNSGTSVTTVAHSWQLTIEQKLTP</sequence>
<dbReference type="GeneID" id="18815019"/>